<evidence type="ECO:0000259" key="15">
    <source>
        <dbReference type="PROSITE" id="PS50894"/>
    </source>
</evidence>
<evidence type="ECO:0000313" key="16">
    <source>
        <dbReference type="EMBL" id="KWF35840.1"/>
    </source>
</evidence>
<dbReference type="InterPro" id="IPR003661">
    <property type="entry name" value="HisK_dim/P_dom"/>
</dbReference>
<reference evidence="16 17" key="1">
    <citation type="submission" date="2015-11" db="EMBL/GenBank/DDBJ databases">
        <title>Expanding the genomic diversity of Burkholderia species for the development of highly accurate diagnostics.</title>
        <authorList>
            <person name="Sahl J."/>
            <person name="Keim P."/>
            <person name="Wagner D."/>
        </authorList>
    </citation>
    <scope>NUCLEOTIDE SEQUENCE [LARGE SCALE GENOMIC DNA]</scope>
    <source>
        <strain evidence="16 17">MSMB368WGS</strain>
    </source>
</reference>
<dbReference type="InterPro" id="IPR036641">
    <property type="entry name" value="HPT_dom_sf"/>
</dbReference>
<evidence type="ECO:0000256" key="4">
    <source>
        <dbReference type="ARBA" id="ARBA00022729"/>
    </source>
</evidence>
<dbReference type="Pfam" id="PF00512">
    <property type="entry name" value="HisKA"/>
    <property type="match status" value="1"/>
</dbReference>
<feature type="transmembrane region" description="Helical" evidence="11">
    <location>
        <begin position="40"/>
        <end position="62"/>
    </location>
</feature>
<dbReference type="PROSITE" id="PS50113">
    <property type="entry name" value="PAC"/>
    <property type="match status" value="1"/>
</dbReference>
<evidence type="ECO:0000256" key="8">
    <source>
        <dbReference type="ARBA" id="ARBA00070152"/>
    </source>
</evidence>
<proteinExistence type="predicted"/>
<evidence type="ECO:0000256" key="2">
    <source>
        <dbReference type="ARBA" id="ARBA00012438"/>
    </source>
</evidence>
<keyword evidence="4" id="KW-0732">Signal</keyword>
<feature type="domain" description="PAC" evidence="14">
    <location>
        <begin position="471"/>
        <end position="521"/>
    </location>
</feature>
<feature type="transmembrane region" description="Helical" evidence="11">
    <location>
        <begin position="364"/>
        <end position="390"/>
    </location>
</feature>
<dbReference type="PANTHER" id="PTHR45339:SF3">
    <property type="entry name" value="HISTIDINE KINASE"/>
    <property type="match status" value="1"/>
</dbReference>
<dbReference type="InterPro" id="IPR011006">
    <property type="entry name" value="CheY-like_superfamily"/>
</dbReference>
<dbReference type="InterPro" id="IPR004358">
    <property type="entry name" value="Sig_transdc_His_kin-like_C"/>
</dbReference>
<dbReference type="GO" id="GO:0005524">
    <property type="term" value="F:ATP binding"/>
    <property type="evidence" value="ECO:0007669"/>
    <property type="project" value="UniProtKB-KW"/>
</dbReference>
<dbReference type="InterPro" id="IPR000700">
    <property type="entry name" value="PAS-assoc_C"/>
</dbReference>
<dbReference type="SMART" id="SM00387">
    <property type="entry name" value="HATPase_c"/>
    <property type="match status" value="1"/>
</dbReference>
<evidence type="ECO:0000259" key="12">
    <source>
        <dbReference type="PROSITE" id="PS50109"/>
    </source>
</evidence>
<keyword evidence="3 10" id="KW-0597">Phosphoprotein</keyword>
<comment type="function">
    <text evidence="7">Member of the two-component regulatory system BvgS/BvgA. Phosphorylates BvgA via a four-step phosphorelay in response to environmental signals.</text>
</comment>
<keyword evidence="11" id="KW-0812">Transmembrane</keyword>
<dbReference type="GO" id="GO:0005886">
    <property type="term" value="C:plasma membrane"/>
    <property type="evidence" value="ECO:0007669"/>
    <property type="project" value="UniProtKB-SubCell"/>
</dbReference>
<dbReference type="InterPro" id="IPR003594">
    <property type="entry name" value="HATPase_dom"/>
</dbReference>
<comment type="catalytic activity">
    <reaction evidence="1">
        <text>ATP + protein L-histidine = ADP + protein N-phospho-L-histidine.</text>
        <dbReference type="EC" id="2.7.13.3"/>
    </reaction>
</comment>
<dbReference type="Gene3D" id="3.40.50.2300">
    <property type="match status" value="1"/>
</dbReference>
<dbReference type="CDD" id="cd00088">
    <property type="entry name" value="HPT"/>
    <property type="match status" value="1"/>
</dbReference>
<dbReference type="CDD" id="cd16922">
    <property type="entry name" value="HATPase_EvgS-ArcB-TorS-like"/>
    <property type="match status" value="1"/>
</dbReference>
<keyword evidence="11" id="KW-0472">Membrane</keyword>
<dbReference type="SUPFAM" id="SSF52172">
    <property type="entry name" value="CheY-like"/>
    <property type="match status" value="1"/>
</dbReference>
<dbReference type="OrthoDB" id="9796305at2"/>
<evidence type="ECO:0000256" key="11">
    <source>
        <dbReference type="SAM" id="Phobius"/>
    </source>
</evidence>
<evidence type="ECO:0000256" key="10">
    <source>
        <dbReference type="PROSITE-ProRule" id="PRU00169"/>
    </source>
</evidence>
<dbReference type="Gene3D" id="3.30.565.10">
    <property type="entry name" value="Histidine kinase-like ATPase, C-terminal domain"/>
    <property type="match status" value="1"/>
</dbReference>
<feature type="domain" description="Histidine kinase" evidence="12">
    <location>
        <begin position="539"/>
        <end position="755"/>
    </location>
</feature>
<evidence type="ECO:0000259" key="13">
    <source>
        <dbReference type="PROSITE" id="PS50110"/>
    </source>
</evidence>
<dbReference type="InterPro" id="IPR036890">
    <property type="entry name" value="HATPase_C_sf"/>
</dbReference>
<evidence type="ECO:0000259" key="14">
    <source>
        <dbReference type="PROSITE" id="PS50113"/>
    </source>
</evidence>
<dbReference type="AlphaFoldDB" id="A0A132EMJ3"/>
<evidence type="ECO:0000256" key="1">
    <source>
        <dbReference type="ARBA" id="ARBA00000085"/>
    </source>
</evidence>
<dbReference type="CDD" id="cd00082">
    <property type="entry name" value="HisKA"/>
    <property type="match status" value="1"/>
</dbReference>
<dbReference type="Proteomes" id="UP000062912">
    <property type="component" value="Unassembled WGS sequence"/>
</dbReference>
<dbReference type="PRINTS" id="PR00344">
    <property type="entry name" value="BCTRLSENSOR"/>
</dbReference>
<dbReference type="InterPro" id="IPR008207">
    <property type="entry name" value="Sig_transdc_His_kin_Hpt_dom"/>
</dbReference>
<dbReference type="RefSeq" id="WP_060239864.1">
    <property type="nucleotide sequence ID" value="NZ_LPJR01000007.1"/>
</dbReference>
<dbReference type="Pfam" id="PF01627">
    <property type="entry name" value="Hpt"/>
    <property type="match status" value="1"/>
</dbReference>
<dbReference type="SUPFAM" id="SSF47226">
    <property type="entry name" value="Histidine-containing phosphotransfer domain, HPT domain"/>
    <property type="match status" value="1"/>
</dbReference>
<sequence>MRRQGSAAFPFFLLFRRFVMPSLRQSTLVQIRRYQRLLTYGAGAAITVLLLLAFALIMGSLARSVLLDRQQNFVIDRSLVMSDIEAREAMLRHAVVSAQLAWHDGAAVDDRLVERFRSEGGKMVLRPSRSLTPQLVFVNGHPKVKDTELRRYLGLAVQMAHSTTASSLLRGKLQTGYYYSARRDFAALTPAPAPVDARVQEMLVNRDALMRVLDTGLEKPSLAQHFGRADYPRLHWLPPAINPFSGEHAVRLASVARDGDEPFAVLVTEHDPQAFLRPVALDKFGGTFMIIADDRSVIASYAKHQVDHALVERVRNSREATHPDHRLRAIYRNGIFGVFTISDQLGDTGWNLVYAFSLIDILRVIWVELVATSVATGLTIAALWVLLLLFSRRKFAPAYAQSQRVFDNEQLSRTLIETAPVGLGLIACADARLLLASPMMEEMASRAKLSEGTLPSALVNLHREQAVDGVAQAELPLETVDGGRVDLSVSTMPARYQGQAALVVVFADVTARRQIEHELRVAKQAADDASAAKSIFLATMSHEIRTPLNAFLGNLELLAHTPLNPKQQDRLATIRAAADSLLSTISDVLDFAKIEAGEMSFEYVSFPVLDVLDRSLAVFAPAARAKGLRLRIRTRCSVDQTMQGDPTRFGQILNNLLGNAIKFTERGTITVDVVASAGWLGLVVEDTGIGMTKEQRARLFEPFAQADQTINRRFGGTGLGLALCRRLSSAMGGEITVASRFGMGSRFTVRLPLGASVSPETRVFGGLRGPAILISADVGRRKFIVEHLRAWGLDVRAYGAPADVDTSVLDVACVVILHDPDGEPGWCVDDENRLVEAARRVVTAGIDGPWRPMRAGRIVDVTCDSVRALQQAVRLALTDDGYIGLVPPEPAHQALDRRLKVLVAEDNAFSRTLLAEQLALLGCDADVVPSGGDALTALKTQRWDVLLTDINMPDISGYTLAKRALAMYPTMSVIAVTAQATLDDHERCAAAGIARVVTKPLSLAGLRTVLETVTSNDTNRDLEYDYNDGEPSSLLAGRPLPAALLALFQETSAASLEAIRTAMRDGAKERALAELHSLKGMLGVFRADGLAQRCAQLERMWEERRALDERDFDALASEIRALADAEPN</sequence>
<evidence type="ECO:0000256" key="6">
    <source>
        <dbReference type="ARBA" id="ARBA00023026"/>
    </source>
</evidence>
<dbReference type="InterPro" id="IPR001789">
    <property type="entry name" value="Sig_transdc_resp-reg_receiver"/>
</dbReference>
<dbReference type="SMART" id="SM00448">
    <property type="entry name" value="REC"/>
    <property type="match status" value="1"/>
</dbReference>
<dbReference type="Gene3D" id="1.20.120.160">
    <property type="entry name" value="HPT domain"/>
    <property type="match status" value="1"/>
</dbReference>
<dbReference type="Pfam" id="PF00072">
    <property type="entry name" value="Response_reg"/>
    <property type="match status" value="1"/>
</dbReference>
<dbReference type="SUPFAM" id="SSF47384">
    <property type="entry name" value="Homodimeric domain of signal transducing histidine kinase"/>
    <property type="match status" value="1"/>
</dbReference>
<dbReference type="InterPro" id="IPR035965">
    <property type="entry name" value="PAS-like_dom_sf"/>
</dbReference>
<evidence type="ECO:0000256" key="7">
    <source>
        <dbReference type="ARBA" id="ARBA00058004"/>
    </source>
</evidence>
<dbReference type="CDD" id="cd17546">
    <property type="entry name" value="REC_hyHK_CKI1_RcsC-like"/>
    <property type="match status" value="1"/>
</dbReference>
<feature type="domain" description="HPt" evidence="15">
    <location>
        <begin position="1037"/>
        <end position="1128"/>
    </location>
</feature>
<dbReference type="Pfam" id="PF02518">
    <property type="entry name" value="HATPase_c"/>
    <property type="match status" value="1"/>
</dbReference>
<keyword evidence="11" id="KW-1133">Transmembrane helix</keyword>
<keyword evidence="6" id="KW-0843">Virulence</keyword>
<protein>
    <recommendedName>
        <fullName evidence="8">Virulence sensor protein BvgS</fullName>
        <ecNumber evidence="2">2.7.13.3</ecNumber>
    </recommendedName>
</protein>
<evidence type="ECO:0000313" key="17">
    <source>
        <dbReference type="Proteomes" id="UP000062912"/>
    </source>
</evidence>
<feature type="modified residue" description="4-aspartylphosphate" evidence="10">
    <location>
        <position position="949"/>
    </location>
</feature>
<evidence type="ECO:0000256" key="9">
    <source>
        <dbReference type="PROSITE-ProRule" id="PRU00110"/>
    </source>
</evidence>
<feature type="domain" description="Response regulatory" evidence="13">
    <location>
        <begin position="900"/>
        <end position="1014"/>
    </location>
</feature>
<dbReference type="InterPro" id="IPR005467">
    <property type="entry name" value="His_kinase_dom"/>
</dbReference>
<dbReference type="SUPFAM" id="SSF55785">
    <property type="entry name" value="PYP-like sensor domain (PAS domain)"/>
    <property type="match status" value="1"/>
</dbReference>
<dbReference type="SUPFAM" id="SSF55874">
    <property type="entry name" value="ATPase domain of HSP90 chaperone/DNA topoisomerase II/histidine kinase"/>
    <property type="match status" value="1"/>
</dbReference>
<dbReference type="Gene3D" id="3.30.450.20">
    <property type="entry name" value="PAS domain"/>
    <property type="match status" value="1"/>
</dbReference>
<feature type="modified residue" description="Phosphohistidine" evidence="9">
    <location>
        <position position="1076"/>
    </location>
</feature>
<dbReference type="SMART" id="SM00388">
    <property type="entry name" value="HisKA"/>
    <property type="match status" value="1"/>
</dbReference>
<dbReference type="GO" id="GO:0000155">
    <property type="term" value="F:phosphorelay sensor kinase activity"/>
    <property type="evidence" value="ECO:0007669"/>
    <property type="project" value="InterPro"/>
</dbReference>
<name>A0A132EMJ3_9BURK</name>
<dbReference type="PROSITE" id="PS50894">
    <property type="entry name" value="HPT"/>
    <property type="match status" value="1"/>
</dbReference>
<gene>
    <name evidence="16" type="ORF">WT56_07760</name>
</gene>
<organism evidence="16 17">
    <name type="scientific">Burkholderia pseudomultivorans</name>
    <dbReference type="NCBI Taxonomy" id="1207504"/>
    <lineage>
        <taxon>Bacteria</taxon>
        <taxon>Pseudomonadati</taxon>
        <taxon>Pseudomonadota</taxon>
        <taxon>Betaproteobacteria</taxon>
        <taxon>Burkholderiales</taxon>
        <taxon>Burkholderiaceae</taxon>
        <taxon>Burkholderia</taxon>
        <taxon>Burkholderia cepacia complex</taxon>
    </lineage>
</organism>
<keyword evidence="5" id="KW-0902">Two-component regulatory system</keyword>
<dbReference type="InterPro" id="IPR036097">
    <property type="entry name" value="HisK_dim/P_sf"/>
</dbReference>
<dbReference type="FunFam" id="3.30.565.10:FF:000010">
    <property type="entry name" value="Sensor histidine kinase RcsC"/>
    <property type="match status" value="1"/>
</dbReference>
<evidence type="ECO:0000256" key="5">
    <source>
        <dbReference type="ARBA" id="ARBA00023012"/>
    </source>
</evidence>
<dbReference type="EMBL" id="LPJR01000007">
    <property type="protein sequence ID" value="KWF35840.1"/>
    <property type="molecule type" value="Genomic_DNA"/>
</dbReference>
<dbReference type="PROSITE" id="PS50110">
    <property type="entry name" value="RESPONSE_REGULATORY"/>
    <property type="match status" value="1"/>
</dbReference>
<dbReference type="PANTHER" id="PTHR45339">
    <property type="entry name" value="HYBRID SIGNAL TRANSDUCTION HISTIDINE KINASE J"/>
    <property type="match status" value="1"/>
</dbReference>
<dbReference type="Gene3D" id="1.10.287.130">
    <property type="match status" value="1"/>
</dbReference>
<comment type="caution">
    <text evidence="16">The sequence shown here is derived from an EMBL/GenBank/DDBJ whole genome shotgun (WGS) entry which is preliminary data.</text>
</comment>
<evidence type="ECO:0000256" key="3">
    <source>
        <dbReference type="ARBA" id="ARBA00022553"/>
    </source>
</evidence>
<dbReference type="PROSITE" id="PS50109">
    <property type="entry name" value="HIS_KIN"/>
    <property type="match status" value="1"/>
</dbReference>
<dbReference type="EC" id="2.7.13.3" evidence="2"/>
<accession>A0A132EMJ3</accession>